<name>A0A8S5QUE7_9VIRU</name>
<evidence type="ECO:0000313" key="1">
    <source>
        <dbReference type="EMBL" id="DAE22704.1"/>
    </source>
</evidence>
<protein>
    <submittedName>
        <fullName evidence="1">Uncharacterized protein</fullName>
    </submittedName>
</protein>
<organism evidence="1">
    <name type="scientific">Microviridae sp. ctUND6</name>
    <dbReference type="NCBI Taxonomy" id="2826736"/>
    <lineage>
        <taxon>Viruses</taxon>
        <taxon>Monodnaviria</taxon>
        <taxon>Sangervirae</taxon>
        <taxon>Phixviricota</taxon>
        <taxon>Malgrandaviricetes</taxon>
        <taxon>Petitvirales</taxon>
        <taxon>Microviridae</taxon>
    </lineage>
</organism>
<sequence length="30" mass="3311">MYTGVYRHGKAGTVLPLRAFALKYRSGALL</sequence>
<proteinExistence type="predicted"/>
<reference evidence="1" key="1">
    <citation type="journal article" date="2021" name="Proc. Natl. Acad. Sci. U.S.A.">
        <title>A Catalog of Tens of Thousands of Viruses from Human Metagenomes Reveals Hidden Associations with Chronic Diseases.</title>
        <authorList>
            <person name="Tisza M.J."/>
            <person name="Buck C.B."/>
        </authorList>
    </citation>
    <scope>NUCLEOTIDE SEQUENCE</scope>
    <source>
        <strain evidence="1">CtUND6</strain>
    </source>
</reference>
<accession>A0A8S5QUE7</accession>
<dbReference type="EMBL" id="BK015737">
    <property type="protein sequence ID" value="DAE22704.1"/>
    <property type="molecule type" value="Genomic_DNA"/>
</dbReference>